<dbReference type="InterPro" id="IPR050833">
    <property type="entry name" value="Poly_Biosynth_Transport"/>
</dbReference>
<dbReference type="PANTHER" id="PTHR30250:SF11">
    <property type="entry name" value="O-ANTIGEN TRANSPORTER-RELATED"/>
    <property type="match status" value="1"/>
</dbReference>
<feature type="transmembrane region" description="Helical" evidence="6">
    <location>
        <begin position="333"/>
        <end position="357"/>
    </location>
</feature>
<reference evidence="8" key="1">
    <citation type="journal article" date="2019" name="Int. J. Syst. Evol. Microbiol.">
        <title>The Global Catalogue of Microorganisms (GCM) 10K type strain sequencing project: providing services to taxonomists for standard genome sequencing and annotation.</title>
        <authorList>
            <consortium name="The Broad Institute Genomics Platform"/>
            <consortium name="The Broad Institute Genome Sequencing Center for Infectious Disease"/>
            <person name="Wu L."/>
            <person name="Ma J."/>
        </authorList>
    </citation>
    <scope>NUCLEOTIDE SEQUENCE [LARGE SCALE GENOMIC DNA]</scope>
    <source>
        <strain evidence="8">CCUG 60022</strain>
    </source>
</reference>
<name>A0ABW2ZAU3_9FLAO</name>
<feature type="transmembrane region" description="Helical" evidence="6">
    <location>
        <begin position="251"/>
        <end position="272"/>
    </location>
</feature>
<feature type="transmembrane region" description="Helical" evidence="6">
    <location>
        <begin position="179"/>
        <end position="202"/>
    </location>
</feature>
<evidence type="ECO:0000313" key="8">
    <source>
        <dbReference type="Proteomes" id="UP001597032"/>
    </source>
</evidence>
<protein>
    <submittedName>
        <fullName evidence="7">Lipopolysaccharide biosynthesis protein</fullName>
    </submittedName>
</protein>
<dbReference type="Pfam" id="PF01943">
    <property type="entry name" value="Polysacc_synt"/>
    <property type="match status" value="1"/>
</dbReference>
<evidence type="ECO:0000256" key="1">
    <source>
        <dbReference type="ARBA" id="ARBA00004651"/>
    </source>
</evidence>
<sequence length="486" mass="55650">MGIVLKQSFINTIILFLGFAIGGVNVLFLFTHFLHEDYFGLIIFLLSAANILLPLLVFGMQHTVIKYYSSYKTQKEKDGFLISTLLIPLLVIIPVGLIGTYLYETIANWLSSENILIKKYTYLIFIVAILMGYFEVFYAWTKVQFNSVFGNFIKEIFARICTTFLLFAVYFEWITNEQFIYAIVVVYAVRTLLMKLYAYIVYKPQIIFKIPSNIKEILSFSLYIVVAGSAAGILLEIDKFMIPKLEQIAEVAYYSVGIYIASVIAIPTRAMQQITTSIIAKEMNENKLFEVGKLYKQTSINLLVIGGLLFLLINLNVEDLYLLINKPEFTKGISIVLIISLAKLMELAFGTGNAILVNSKYYKIFFYLSLAMAITVVVLNNWLIQLIGIKGAALSSLIVVVLYTIIKIGYINLKFNIKPFSLQTVKLLCLISCIFILFYFWNFSFHPLLNIFLKVILITILYVFLIKKMNISEDINMLFKTYFNKK</sequence>
<evidence type="ECO:0000256" key="6">
    <source>
        <dbReference type="SAM" id="Phobius"/>
    </source>
</evidence>
<evidence type="ECO:0000313" key="7">
    <source>
        <dbReference type="EMBL" id="MFD0763086.1"/>
    </source>
</evidence>
<keyword evidence="3 6" id="KW-0812">Transmembrane</keyword>
<evidence type="ECO:0000256" key="2">
    <source>
        <dbReference type="ARBA" id="ARBA00022475"/>
    </source>
</evidence>
<dbReference type="EMBL" id="JBHTIC010000020">
    <property type="protein sequence ID" value="MFD0763086.1"/>
    <property type="molecule type" value="Genomic_DNA"/>
</dbReference>
<keyword evidence="4 6" id="KW-1133">Transmembrane helix</keyword>
<accession>A0ABW2ZAU3</accession>
<dbReference type="PANTHER" id="PTHR30250">
    <property type="entry name" value="PST FAMILY PREDICTED COLANIC ACID TRANSPORTER"/>
    <property type="match status" value="1"/>
</dbReference>
<evidence type="ECO:0000256" key="5">
    <source>
        <dbReference type="ARBA" id="ARBA00023136"/>
    </source>
</evidence>
<feature type="transmembrane region" description="Helical" evidence="6">
    <location>
        <begin position="122"/>
        <end position="140"/>
    </location>
</feature>
<keyword evidence="2" id="KW-1003">Cell membrane</keyword>
<comment type="caution">
    <text evidence="7">The sequence shown here is derived from an EMBL/GenBank/DDBJ whole genome shotgun (WGS) entry which is preliminary data.</text>
</comment>
<comment type="subcellular location">
    <subcellularLocation>
        <location evidence="1">Cell membrane</location>
        <topology evidence="1">Multi-pass membrane protein</topology>
    </subcellularLocation>
</comment>
<feature type="transmembrane region" description="Helical" evidence="6">
    <location>
        <begin position="152"/>
        <end position="173"/>
    </location>
</feature>
<feature type="transmembrane region" description="Helical" evidence="6">
    <location>
        <begin position="79"/>
        <end position="102"/>
    </location>
</feature>
<proteinExistence type="predicted"/>
<keyword evidence="5 6" id="KW-0472">Membrane</keyword>
<dbReference type="InterPro" id="IPR002797">
    <property type="entry name" value="Polysacc_synth"/>
</dbReference>
<keyword evidence="8" id="KW-1185">Reference proteome</keyword>
<feature type="transmembrane region" description="Helical" evidence="6">
    <location>
        <begin position="448"/>
        <end position="466"/>
    </location>
</feature>
<feature type="transmembrane region" description="Helical" evidence="6">
    <location>
        <begin position="214"/>
        <end position="235"/>
    </location>
</feature>
<gene>
    <name evidence="7" type="ORF">ACFQZW_13435</name>
</gene>
<dbReference type="Proteomes" id="UP001597032">
    <property type="component" value="Unassembled WGS sequence"/>
</dbReference>
<evidence type="ECO:0000256" key="4">
    <source>
        <dbReference type="ARBA" id="ARBA00022989"/>
    </source>
</evidence>
<feature type="transmembrane region" description="Helical" evidence="6">
    <location>
        <begin position="364"/>
        <end position="387"/>
    </location>
</feature>
<feature type="transmembrane region" description="Helical" evidence="6">
    <location>
        <begin position="38"/>
        <end position="58"/>
    </location>
</feature>
<organism evidence="7 8">
    <name type="scientific">Lutibacter aestuarii</name>
    <dbReference type="NCBI Taxonomy" id="861111"/>
    <lineage>
        <taxon>Bacteria</taxon>
        <taxon>Pseudomonadati</taxon>
        <taxon>Bacteroidota</taxon>
        <taxon>Flavobacteriia</taxon>
        <taxon>Flavobacteriales</taxon>
        <taxon>Flavobacteriaceae</taxon>
        <taxon>Lutibacter</taxon>
    </lineage>
</organism>
<feature type="transmembrane region" description="Helical" evidence="6">
    <location>
        <begin position="12"/>
        <end position="32"/>
    </location>
</feature>
<feature type="transmembrane region" description="Helical" evidence="6">
    <location>
        <begin position="425"/>
        <end position="442"/>
    </location>
</feature>
<evidence type="ECO:0000256" key="3">
    <source>
        <dbReference type="ARBA" id="ARBA00022692"/>
    </source>
</evidence>
<feature type="transmembrane region" description="Helical" evidence="6">
    <location>
        <begin position="393"/>
        <end position="413"/>
    </location>
</feature>
<dbReference type="RefSeq" id="WP_386783666.1">
    <property type="nucleotide sequence ID" value="NZ_JBHTIC010000020.1"/>
</dbReference>